<evidence type="ECO:0000313" key="1">
    <source>
        <dbReference type="EMBL" id="AFJ02002.1"/>
    </source>
</evidence>
<name>I1YGF9_METFJ</name>
<dbReference type="KEGG" id="mec:Q7C_833"/>
<accession>I1YGF9</accession>
<dbReference type="EMBL" id="CP003380">
    <property type="protein sequence ID" value="AFJ02002.1"/>
    <property type="molecule type" value="Genomic_DNA"/>
</dbReference>
<protein>
    <submittedName>
        <fullName evidence="1">Uncharacterized protein</fullName>
    </submittedName>
</protein>
<dbReference type="STRING" id="754477.Q7C_833"/>
<dbReference type="Proteomes" id="UP000009145">
    <property type="component" value="Chromosome"/>
</dbReference>
<keyword evidence="2" id="KW-1185">Reference proteome</keyword>
<dbReference type="AlphaFoldDB" id="I1YGF9"/>
<dbReference type="PATRIC" id="fig|754477.3.peg.822"/>
<gene>
    <name evidence="1" type="ordered locus">Q7C_833</name>
</gene>
<evidence type="ECO:0000313" key="2">
    <source>
        <dbReference type="Proteomes" id="UP000009145"/>
    </source>
</evidence>
<reference evidence="1 2" key="1">
    <citation type="journal article" date="2012" name="J. Bacteriol.">
        <title>Complete genome sequences of Methylophaga sp. strain JAM1 and Methylophaga sp. strain JAM7.</title>
        <authorList>
            <person name="Villeneuve C."/>
            <person name="Martineau C."/>
            <person name="Mauffrey F."/>
            <person name="Villemur R."/>
        </authorList>
    </citation>
    <scope>NUCLEOTIDE SEQUENCE [LARGE SCALE GENOMIC DNA]</scope>
    <source>
        <strain evidence="1 2">JAM7</strain>
    </source>
</reference>
<sequence length="50" mass="5374">MKSGHLTEGKTSNWGINGECWEGSRAAGDKTLLKIIIKGFSGAFGADYNR</sequence>
<dbReference type="HOGENOM" id="CLU_3119651_0_0_6"/>
<proteinExistence type="predicted"/>
<organism evidence="1 2">
    <name type="scientific">Methylophaga frappieri (strain ATCC BAA-2434 / DSM 25690 / JAM7)</name>
    <dbReference type="NCBI Taxonomy" id="754477"/>
    <lineage>
        <taxon>Bacteria</taxon>
        <taxon>Pseudomonadati</taxon>
        <taxon>Pseudomonadota</taxon>
        <taxon>Gammaproteobacteria</taxon>
        <taxon>Thiotrichales</taxon>
        <taxon>Piscirickettsiaceae</taxon>
        <taxon>Methylophaga</taxon>
    </lineage>
</organism>